<dbReference type="Gene3D" id="2.40.110.10">
    <property type="entry name" value="Butyryl-CoA Dehydrogenase, subunit A, domain 2"/>
    <property type="match status" value="1"/>
</dbReference>
<dbReference type="Pfam" id="PF02770">
    <property type="entry name" value="Acyl-CoA_dh_M"/>
    <property type="match status" value="1"/>
</dbReference>
<keyword evidence="5 6" id="KW-0560">Oxidoreductase</keyword>
<evidence type="ECO:0000259" key="7">
    <source>
        <dbReference type="Pfam" id="PF00441"/>
    </source>
</evidence>
<reference evidence="10 11" key="1">
    <citation type="submission" date="2020-08" db="EMBL/GenBank/DDBJ databases">
        <title>Genomic Encyclopedia of Type Strains, Phase IV (KMG-IV): sequencing the most valuable type-strain genomes for metagenomic binning, comparative biology and taxonomic classification.</title>
        <authorList>
            <person name="Goeker M."/>
        </authorList>
    </citation>
    <scope>NUCLEOTIDE SEQUENCE [LARGE SCALE GENOMIC DNA]</scope>
    <source>
        <strain evidence="10 11">DSM 26385</strain>
    </source>
</reference>
<evidence type="ECO:0000256" key="1">
    <source>
        <dbReference type="ARBA" id="ARBA00001974"/>
    </source>
</evidence>
<dbReference type="EMBL" id="JACIDU010000023">
    <property type="protein sequence ID" value="MBB4105552.1"/>
    <property type="molecule type" value="Genomic_DNA"/>
</dbReference>
<comment type="similarity">
    <text evidence="2 6">Belongs to the acyl-CoA dehydrogenase family.</text>
</comment>
<dbReference type="InterPro" id="IPR036250">
    <property type="entry name" value="AcylCo_DH-like_C"/>
</dbReference>
<evidence type="ECO:0000256" key="5">
    <source>
        <dbReference type="ARBA" id="ARBA00023002"/>
    </source>
</evidence>
<feature type="domain" description="Acyl-CoA dehydrogenase/oxidase C-terminal" evidence="7">
    <location>
        <begin position="234"/>
        <end position="382"/>
    </location>
</feature>
<proteinExistence type="inferred from homology"/>
<dbReference type="AlphaFoldDB" id="A0A7W6K5N0"/>
<dbReference type="InterPro" id="IPR009100">
    <property type="entry name" value="AcylCoA_DH/oxidase_NM_dom_sf"/>
</dbReference>
<dbReference type="InterPro" id="IPR052161">
    <property type="entry name" value="Mycobact_Acyl-CoA_DH"/>
</dbReference>
<feature type="domain" description="Acyl-CoA oxidase/dehydrogenase middle" evidence="8">
    <location>
        <begin position="128"/>
        <end position="222"/>
    </location>
</feature>
<dbReference type="PANTHER" id="PTHR43292:SF3">
    <property type="entry name" value="ACYL-COA DEHYDROGENASE FADE29"/>
    <property type="match status" value="1"/>
</dbReference>
<evidence type="ECO:0000256" key="4">
    <source>
        <dbReference type="ARBA" id="ARBA00022827"/>
    </source>
</evidence>
<dbReference type="PANTHER" id="PTHR43292">
    <property type="entry name" value="ACYL-COA DEHYDROGENASE"/>
    <property type="match status" value="1"/>
</dbReference>
<dbReference type="InterPro" id="IPR006091">
    <property type="entry name" value="Acyl-CoA_Oxase/DH_mid-dom"/>
</dbReference>
<keyword evidence="3 6" id="KW-0285">Flavoprotein</keyword>
<gene>
    <name evidence="10" type="ORF">GGQ66_004139</name>
</gene>
<comment type="caution">
    <text evidence="10">The sequence shown here is derived from an EMBL/GenBank/DDBJ whole genome shotgun (WGS) entry which is preliminary data.</text>
</comment>
<dbReference type="Proteomes" id="UP000584824">
    <property type="component" value="Unassembled WGS sequence"/>
</dbReference>
<dbReference type="Gene3D" id="1.10.540.10">
    <property type="entry name" value="Acyl-CoA dehydrogenase/oxidase, N-terminal domain"/>
    <property type="match status" value="1"/>
</dbReference>
<name>A0A7W6K5N0_9HYPH</name>
<dbReference type="FunFam" id="2.40.110.10:FF:000011">
    <property type="entry name" value="Acyl-CoA dehydrogenase FadE34"/>
    <property type="match status" value="1"/>
</dbReference>
<evidence type="ECO:0000313" key="11">
    <source>
        <dbReference type="Proteomes" id="UP000584824"/>
    </source>
</evidence>
<dbReference type="InterPro" id="IPR046373">
    <property type="entry name" value="Acyl-CoA_Oxase/DH_mid-dom_sf"/>
</dbReference>
<dbReference type="GO" id="GO:0016627">
    <property type="term" value="F:oxidoreductase activity, acting on the CH-CH group of donors"/>
    <property type="evidence" value="ECO:0007669"/>
    <property type="project" value="InterPro"/>
</dbReference>
<feature type="domain" description="Acyl-CoA dehydrogenase/oxidase N-terminal" evidence="9">
    <location>
        <begin position="16"/>
        <end position="124"/>
    </location>
</feature>
<dbReference type="Gene3D" id="1.20.140.10">
    <property type="entry name" value="Butyryl-CoA Dehydrogenase, subunit A, domain 3"/>
    <property type="match status" value="1"/>
</dbReference>
<protein>
    <recommendedName>
        <fullName evidence="12">Acyl-CoA dehydrogenase</fullName>
    </recommendedName>
</protein>
<organism evidence="10 11">
    <name type="scientific">Allorhizobium borbori</name>
    <dbReference type="NCBI Taxonomy" id="485907"/>
    <lineage>
        <taxon>Bacteria</taxon>
        <taxon>Pseudomonadati</taxon>
        <taxon>Pseudomonadota</taxon>
        <taxon>Alphaproteobacteria</taxon>
        <taxon>Hyphomicrobiales</taxon>
        <taxon>Rhizobiaceae</taxon>
        <taxon>Rhizobium/Agrobacterium group</taxon>
        <taxon>Allorhizobium</taxon>
    </lineage>
</organism>
<dbReference type="InterPro" id="IPR013786">
    <property type="entry name" value="AcylCoA_DH/ox_N"/>
</dbReference>
<evidence type="ECO:0000313" key="10">
    <source>
        <dbReference type="EMBL" id="MBB4105552.1"/>
    </source>
</evidence>
<dbReference type="InterPro" id="IPR009075">
    <property type="entry name" value="AcylCo_DH/oxidase_C"/>
</dbReference>
<dbReference type="RefSeq" id="WP_237359014.1">
    <property type="nucleotide sequence ID" value="NZ_JACIDU010000023.1"/>
</dbReference>
<evidence type="ECO:0008006" key="12">
    <source>
        <dbReference type="Google" id="ProtNLM"/>
    </source>
</evidence>
<keyword evidence="11" id="KW-1185">Reference proteome</keyword>
<evidence type="ECO:0000256" key="2">
    <source>
        <dbReference type="ARBA" id="ARBA00009347"/>
    </source>
</evidence>
<accession>A0A7W6K5N0</accession>
<dbReference type="GO" id="GO:0005886">
    <property type="term" value="C:plasma membrane"/>
    <property type="evidence" value="ECO:0007669"/>
    <property type="project" value="TreeGrafter"/>
</dbReference>
<comment type="cofactor">
    <cofactor evidence="1 6">
        <name>FAD</name>
        <dbReference type="ChEBI" id="CHEBI:57692"/>
    </cofactor>
</comment>
<dbReference type="Pfam" id="PF00441">
    <property type="entry name" value="Acyl-CoA_dh_1"/>
    <property type="match status" value="1"/>
</dbReference>
<dbReference type="GO" id="GO:0050660">
    <property type="term" value="F:flavin adenine dinucleotide binding"/>
    <property type="evidence" value="ECO:0007669"/>
    <property type="project" value="InterPro"/>
</dbReference>
<dbReference type="SUPFAM" id="SSF47203">
    <property type="entry name" value="Acyl-CoA dehydrogenase C-terminal domain-like"/>
    <property type="match status" value="1"/>
</dbReference>
<evidence type="ECO:0000256" key="3">
    <source>
        <dbReference type="ARBA" id="ARBA00022630"/>
    </source>
</evidence>
<dbReference type="SUPFAM" id="SSF56645">
    <property type="entry name" value="Acyl-CoA dehydrogenase NM domain-like"/>
    <property type="match status" value="1"/>
</dbReference>
<evidence type="ECO:0000259" key="9">
    <source>
        <dbReference type="Pfam" id="PF02771"/>
    </source>
</evidence>
<keyword evidence="4 6" id="KW-0274">FAD</keyword>
<evidence type="ECO:0000259" key="8">
    <source>
        <dbReference type="Pfam" id="PF02770"/>
    </source>
</evidence>
<evidence type="ECO:0000256" key="6">
    <source>
        <dbReference type="RuleBase" id="RU362125"/>
    </source>
</evidence>
<dbReference type="InterPro" id="IPR037069">
    <property type="entry name" value="AcylCoA_DH/ox_N_sf"/>
</dbReference>
<dbReference type="Pfam" id="PF02771">
    <property type="entry name" value="Acyl-CoA_dh_N"/>
    <property type="match status" value="1"/>
</dbReference>
<sequence length="387" mass="43132">MSLHSRNDIYAVMSDEEFRAQARAFIEANYPDIPRFSQKRLHFSQSKPWYMALARKGWVAPAWPVEHGGMGLSATKQLIWIEENERFGAARINDIGPVMLGPLLIQFGTDAQKAQFLPKILSGEHIWAQGYSEPNAGSDLAAVRTEAVLDGDEWVINGQKTWATLGNDANWIFILARTDKSVKKQAGISFILVPMDLPGVTVRPIENLEMHDEFCEVFFDDVRVPRENLVGAVNQGWTMAKALLGHERVFIGAPRLSSSALARLDLLARKVGVADDPAFQDRFTRLRLDVADLTALFETYIEKLRHGEAIGADVSIMKIFQSELYQRISEEMMAIGGATAALLEPFEHDPRLHAAGTYLMARPTTIFGGSNEVLRNVLARMVLDLPA</sequence>